<evidence type="ECO:0000313" key="1">
    <source>
        <dbReference type="EMBL" id="RHY25335.1"/>
    </source>
</evidence>
<dbReference type="AlphaFoldDB" id="A0A418ALE1"/>
<comment type="caution">
    <text evidence="1">The sequence shown here is derived from an EMBL/GenBank/DDBJ whole genome shotgun (WGS) entry which is preliminary data.</text>
</comment>
<proteinExistence type="predicted"/>
<dbReference type="Proteomes" id="UP000285060">
    <property type="component" value="Unassembled WGS sequence"/>
</dbReference>
<gene>
    <name evidence="1" type="ORF">DYB32_008378</name>
</gene>
<evidence type="ECO:0000313" key="2">
    <source>
        <dbReference type="Proteomes" id="UP000285060"/>
    </source>
</evidence>
<protein>
    <submittedName>
        <fullName evidence="1">Uncharacterized protein</fullName>
    </submittedName>
</protein>
<sequence length="67" mass="7749">MLQENCLPGSVVDFTPEFKEMWHITGMSMSFALLQDIQSGKNPIRINQWQEILAKYFNCRGDIKEVA</sequence>
<name>A0A418ALE1_9STRA</name>
<accession>A0A418ALE1</accession>
<dbReference type="EMBL" id="QUSY01001323">
    <property type="protein sequence ID" value="RHY25335.1"/>
    <property type="molecule type" value="Genomic_DNA"/>
</dbReference>
<keyword evidence="2" id="KW-1185">Reference proteome</keyword>
<reference evidence="1 2" key="1">
    <citation type="submission" date="2018-08" db="EMBL/GenBank/DDBJ databases">
        <title>Aphanomyces genome sequencing and annotation.</title>
        <authorList>
            <person name="Minardi D."/>
            <person name="Oidtmann B."/>
            <person name="Van Der Giezen M."/>
            <person name="Studholme D.J."/>
        </authorList>
    </citation>
    <scope>NUCLEOTIDE SEQUENCE [LARGE SCALE GENOMIC DNA]</scope>
    <source>
        <strain evidence="1 2">NJM0002</strain>
    </source>
</reference>
<organism evidence="1 2">
    <name type="scientific">Aphanomyces invadans</name>
    <dbReference type="NCBI Taxonomy" id="157072"/>
    <lineage>
        <taxon>Eukaryota</taxon>
        <taxon>Sar</taxon>
        <taxon>Stramenopiles</taxon>
        <taxon>Oomycota</taxon>
        <taxon>Saprolegniomycetes</taxon>
        <taxon>Saprolegniales</taxon>
        <taxon>Verrucalvaceae</taxon>
        <taxon>Aphanomyces</taxon>
    </lineage>
</organism>
<dbReference type="VEuPathDB" id="FungiDB:H310_02462"/>